<dbReference type="KEGG" id="bur:Bcep18194_A3861"/>
<dbReference type="PATRIC" id="fig|482957.22.peg.729"/>
<dbReference type="Pfam" id="PF13692">
    <property type="entry name" value="Glyco_trans_1_4"/>
    <property type="match status" value="1"/>
</dbReference>
<proteinExistence type="predicted"/>
<dbReference type="InterPro" id="IPR019734">
    <property type="entry name" value="TPR_rpt"/>
</dbReference>
<sequence length="583" mass="64479">MRSVMWKVMKKKNESRPTTRAVDPISAAMDSMKVGAWEKAARQFRIASSRGDLNDAEIQYGHALKEAGFLSLAESHYLAGQQDSEKSVDHFIQLGHLNKVRGGFKEAFDFYARALSLAKDMANEGVATEVGEYMAPLRRLIAANSATDDGVDFYISSAASTLLKSIKNPAGASLGKANYSYAFAANGFVSALEDGGYVISSVENPEFFPAPQANHSKKMVHINFAPPPLARVMKGAYNILHFAWEFSRIPSDAETVSPHPFENWARQLAAFDEIWLPSNYAVSVISGIVNKPVHWVPSPISAPKKKANRAKHAGRSAHVRKLRDISWVPLSIFPRLQGNFANHAINRARLTSEVIQSASEKSVPPIFLTILNPHDKRKQLKPLLGAFCEFSKTHKDAVLLIKTSSPDDTNRTINDRILNYQIADDADLVRPYVSQNVWIFNGALSGEQLESLYDLASFFVCTSRAEGQNLPLLEAMAHGCVPVSVDHTAMSDYIDEGNSVVVPSYLSQPPAAMRRAYQMFDDFETYTVNESAVHDALQRAVSLSDSDFMEKSNNSILRVSQDYSGSILCKKMEDRGYFPEAGE</sequence>
<dbReference type="PANTHER" id="PTHR46656:SF3">
    <property type="entry name" value="PUTATIVE-RELATED"/>
    <property type="match status" value="1"/>
</dbReference>
<organism evidence="2 3">
    <name type="scientific">Burkholderia lata (strain ATCC 17760 / DSM 23089 / LMG 22485 / NCIMB 9086 / R18194 / 383)</name>
    <dbReference type="NCBI Taxonomy" id="482957"/>
    <lineage>
        <taxon>Bacteria</taxon>
        <taxon>Pseudomonadati</taxon>
        <taxon>Pseudomonadota</taxon>
        <taxon>Betaproteobacteria</taxon>
        <taxon>Burkholderiales</taxon>
        <taxon>Burkholderiaceae</taxon>
        <taxon>Burkholderia</taxon>
        <taxon>Burkholderia cepacia complex</taxon>
    </lineage>
</organism>
<evidence type="ECO:0000256" key="1">
    <source>
        <dbReference type="PROSITE-ProRule" id="PRU00339"/>
    </source>
</evidence>
<dbReference type="EMBL" id="CP000151">
    <property type="protein sequence ID" value="ABB07460.1"/>
    <property type="molecule type" value="Genomic_DNA"/>
</dbReference>
<dbReference type="InterPro" id="IPR011990">
    <property type="entry name" value="TPR-like_helical_dom_sf"/>
</dbReference>
<dbReference type="Gene3D" id="3.40.50.2000">
    <property type="entry name" value="Glycogen Phosphorylase B"/>
    <property type="match status" value="1"/>
</dbReference>
<dbReference type="PANTHER" id="PTHR46656">
    <property type="entry name" value="PUTATIVE-RELATED"/>
    <property type="match status" value="1"/>
</dbReference>
<feature type="repeat" description="TPR" evidence="1">
    <location>
        <begin position="88"/>
        <end position="121"/>
    </location>
</feature>
<accession>Q39JA6</accession>
<dbReference type="PROSITE" id="PS50005">
    <property type="entry name" value="TPR"/>
    <property type="match status" value="1"/>
</dbReference>
<keyword evidence="3" id="KW-1185">Reference proteome</keyword>
<name>Q39JA6_BURL3</name>
<dbReference type="AlphaFoldDB" id="Q39JA6"/>
<protein>
    <submittedName>
        <fullName evidence="2">Uncharacterized protein</fullName>
    </submittedName>
</protein>
<evidence type="ECO:0000313" key="3">
    <source>
        <dbReference type="Proteomes" id="UP000002705"/>
    </source>
</evidence>
<dbReference type="HOGENOM" id="CLU_467471_0_0_4"/>
<gene>
    <name evidence="2" type="ordered locus">Bcep18194_A3861</name>
</gene>
<reference evidence="2" key="1">
    <citation type="submission" date="2009-01" db="EMBL/GenBank/DDBJ databases">
        <title>Complete sequence of chromosome 1 of Burkholderia sp. 383.</title>
        <authorList>
            <consortium name="US DOE Joint Genome Institute"/>
            <person name="Copeland A."/>
            <person name="Lucas S."/>
            <person name="Lapidus A."/>
            <person name="Barry K."/>
            <person name="Detter J.C."/>
            <person name="Glavina T."/>
            <person name="Hammon N."/>
            <person name="Israni S."/>
            <person name="Pitluck S."/>
            <person name="Chain P."/>
            <person name="Malfatti S."/>
            <person name="Shin M."/>
            <person name="Vergez L."/>
            <person name="Schmutz J."/>
            <person name="Larimer F."/>
            <person name="Land M."/>
            <person name="Kyrpides N."/>
            <person name="Lykidis A."/>
            <person name="Richardson P."/>
        </authorList>
    </citation>
    <scope>NUCLEOTIDE SEQUENCE</scope>
    <source>
        <strain evidence="2">383</strain>
    </source>
</reference>
<dbReference type="SUPFAM" id="SSF48452">
    <property type="entry name" value="TPR-like"/>
    <property type="match status" value="1"/>
</dbReference>
<keyword evidence="1" id="KW-0802">TPR repeat</keyword>
<dbReference type="SUPFAM" id="SSF53756">
    <property type="entry name" value="UDP-Glycosyltransferase/glycogen phosphorylase"/>
    <property type="match status" value="1"/>
</dbReference>
<dbReference type="CAZy" id="GT4">
    <property type="family name" value="Glycosyltransferase Family 4"/>
</dbReference>
<dbReference type="Proteomes" id="UP000002705">
    <property type="component" value="Chromosome 1"/>
</dbReference>
<evidence type="ECO:0000313" key="2">
    <source>
        <dbReference type="EMBL" id="ABB07460.1"/>
    </source>
</evidence>